<accession>A0ABP9V4N0</accession>
<dbReference type="EMBL" id="BAABRL010000020">
    <property type="protein sequence ID" value="GAA5497628.1"/>
    <property type="molecule type" value="Genomic_DNA"/>
</dbReference>
<comment type="caution">
    <text evidence="2">The sequence shown here is derived from an EMBL/GenBank/DDBJ whole genome shotgun (WGS) entry which is preliminary data.</text>
</comment>
<organism evidence="2 3">
    <name type="scientific">Rubritalea halochordaticola</name>
    <dbReference type="NCBI Taxonomy" id="714537"/>
    <lineage>
        <taxon>Bacteria</taxon>
        <taxon>Pseudomonadati</taxon>
        <taxon>Verrucomicrobiota</taxon>
        <taxon>Verrucomicrobiia</taxon>
        <taxon>Verrucomicrobiales</taxon>
        <taxon>Rubritaleaceae</taxon>
        <taxon>Rubritalea</taxon>
    </lineage>
</organism>
<proteinExistence type="predicted"/>
<feature type="compositionally biased region" description="Basic residues" evidence="1">
    <location>
        <begin position="57"/>
        <end position="66"/>
    </location>
</feature>
<gene>
    <name evidence="2" type="ORF">Rhal01_03824</name>
</gene>
<sequence length="80" mass="9001">MEDEGSQSTQIKRNTRTLIGENIGFGGKKQAGSPVGRGEENGERKKNGMMEPSTMKLFHHGRHGRYGMRDWMKPGTMKHV</sequence>
<evidence type="ECO:0000313" key="3">
    <source>
        <dbReference type="Proteomes" id="UP001424741"/>
    </source>
</evidence>
<dbReference type="Proteomes" id="UP001424741">
    <property type="component" value="Unassembled WGS sequence"/>
</dbReference>
<reference evidence="2 3" key="1">
    <citation type="submission" date="2024-02" db="EMBL/GenBank/DDBJ databases">
        <title>Rubritalea halochordaticola NBRC 107102.</title>
        <authorList>
            <person name="Ichikawa N."/>
            <person name="Katano-Makiyama Y."/>
            <person name="Hidaka K."/>
        </authorList>
    </citation>
    <scope>NUCLEOTIDE SEQUENCE [LARGE SCALE GENOMIC DNA]</scope>
    <source>
        <strain evidence="2 3">NBRC 107102</strain>
    </source>
</reference>
<evidence type="ECO:0000313" key="2">
    <source>
        <dbReference type="EMBL" id="GAA5497628.1"/>
    </source>
</evidence>
<keyword evidence="3" id="KW-1185">Reference proteome</keyword>
<name>A0ABP9V4N0_9BACT</name>
<feature type="compositionally biased region" description="Polar residues" evidence="1">
    <location>
        <begin position="1"/>
        <end position="12"/>
    </location>
</feature>
<dbReference type="RefSeq" id="WP_346190099.1">
    <property type="nucleotide sequence ID" value="NZ_BAABRL010000020.1"/>
</dbReference>
<feature type="region of interest" description="Disordered" evidence="1">
    <location>
        <begin position="1"/>
        <end position="80"/>
    </location>
</feature>
<evidence type="ECO:0000256" key="1">
    <source>
        <dbReference type="SAM" id="MobiDB-lite"/>
    </source>
</evidence>
<protein>
    <submittedName>
        <fullName evidence="2">Uncharacterized protein</fullName>
    </submittedName>
</protein>
<feature type="compositionally biased region" description="Basic and acidic residues" evidence="1">
    <location>
        <begin position="37"/>
        <end position="48"/>
    </location>
</feature>